<evidence type="ECO:0000313" key="3">
    <source>
        <dbReference type="EMBL" id="CAF0967769.1"/>
    </source>
</evidence>
<dbReference type="PROSITE" id="PS51125">
    <property type="entry name" value="NHL"/>
    <property type="match status" value="1"/>
</dbReference>
<feature type="repeat" description="NHL" evidence="2">
    <location>
        <begin position="359"/>
        <end position="395"/>
    </location>
</feature>
<evidence type="ECO:0000313" key="6">
    <source>
        <dbReference type="Proteomes" id="UP000663860"/>
    </source>
</evidence>
<name>A0A814EDH0_9BILA</name>
<dbReference type="Proteomes" id="UP000663891">
    <property type="component" value="Unassembled WGS sequence"/>
</dbReference>
<dbReference type="Pfam" id="PF01436">
    <property type="entry name" value="NHL"/>
    <property type="match status" value="3"/>
</dbReference>
<gene>
    <name evidence="3" type="ORF">IZO911_LOCUS15868</name>
    <name evidence="5" type="ORF">KXQ929_LOCUS7601</name>
    <name evidence="4" type="ORF">VCS650_LOCUS17736</name>
</gene>
<dbReference type="InterPro" id="IPR001258">
    <property type="entry name" value="NHL_repeat"/>
</dbReference>
<comment type="caution">
    <text evidence="3">The sequence shown here is derived from an EMBL/GenBank/DDBJ whole genome shotgun (WGS) entry which is preliminary data.</text>
</comment>
<dbReference type="OrthoDB" id="9973396at2759"/>
<keyword evidence="1" id="KW-0677">Repeat</keyword>
<sequence length="401" mass="45095">MAANQEMEVERQVNEEDIHALRSCYEALQNETRVLKECCQILRNEIHELKGCVEVFRNGSHTIKNCCEGLRNENQKLKERVWQLEIPLRNTTEINDIEVNAKWIQNGITVAGGHGFGNGLNQLWAPHGFSVDENHQTIYIADSDNHRILEWNYSTLSGRVVAGGNGKGSRKDQLDFPRNVIIDTDNLIICDWGNRRVVRWPRRDSTEGEIIISDIECFGGLAIDESRNLYVADFQKNEVKRWKQGEVQGTVVAGGHGDGNGLNQLNGPTYIFVDRNHSIYISDKDNHRVMMWKEGAQEGVIVAGGRGKGNDLTQLKYPYGMVVDQLGTVYVADSWNNRIIRSSKGAKEGSIVVGGNGEGEQPNQLSYPIGLLFDRQGHLYVADHNNHRILKFQIDSSNSSP</sequence>
<dbReference type="AlphaFoldDB" id="A0A814EDH0"/>
<evidence type="ECO:0000256" key="2">
    <source>
        <dbReference type="PROSITE-ProRule" id="PRU00504"/>
    </source>
</evidence>
<protein>
    <submittedName>
        <fullName evidence="3">Uncharacterized protein</fullName>
    </submittedName>
</protein>
<evidence type="ECO:0000313" key="5">
    <source>
        <dbReference type="EMBL" id="CAF3648296.1"/>
    </source>
</evidence>
<accession>A0A814EDH0</accession>
<dbReference type="Gene3D" id="2.120.10.30">
    <property type="entry name" value="TolB, C-terminal domain"/>
    <property type="match status" value="1"/>
</dbReference>
<dbReference type="EMBL" id="CAJOBB010000315">
    <property type="protein sequence ID" value="CAF3648296.1"/>
    <property type="molecule type" value="Genomic_DNA"/>
</dbReference>
<evidence type="ECO:0000256" key="1">
    <source>
        <dbReference type="ARBA" id="ARBA00022737"/>
    </source>
</evidence>
<dbReference type="Proteomes" id="UP000663868">
    <property type="component" value="Unassembled WGS sequence"/>
</dbReference>
<dbReference type="Gene3D" id="2.40.10.500">
    <property type="match status" value="1"/>
</dbReference>
<evidence type="ECO:0000313" key="4">
    <source>
        <dbReference type="EMBL" id="CAF1057188.1"/>
    </source>
</evidence>
<organism evidence="3 6">
    <name type="scientific">Adineta steineri</name>
    <dbReference type="NCBI Taxonomy" id="433720"/>
    <lineage>
        <taxon>Eukaryota</taxon>
        <taxon>Metazoa</taxon>
        <taxon>Spiralia</taxon>
        <taxon>Gnathifera</taxon>
        <taxon>Rotifera</taxon>
        <taxon>Eurotatoria</taxon>
        <taxon>Bdelloidea</taxon>
        <taxon>Adinetida</taxon>
        <taxon>Adinetidae</taxon>
        <taxon>Adineta</taxon>
    </lineage>
</organism>
<dbReference type="InterPro" id="IPR050952">
    <property type="entry name" value="TRIM-NHL_E3_ligases"/>
</dbReference>
<dbReference type="PANTHER" id="PTHR24104:SF25">
    <property type="entry name" value="PROTEIN LIN-41"/>
    <property type="match status" value="1"/>
</dbReference>
<dbReference type="Proteomes" id="UP000663860">
    <property type="component" value="Unassembled WGS sequence"/>
</dbReference>
<dbReference type="SUPFAM" id="SSF63829">
    <property type="entry name" value="Calcium-dependent phosphotriesterase"/>
    <property type="match status" value="1"/>
</dbReference>
<dbReference type="EMBL" id="CAJNOE010000139">
    <property type="protein sequence ID" value="CAF0967769.1"/>
    <property type="molecule type" value="Genomic_DNA"/>
</dbReference>
<dbReference type="GO" id="GO:0008270">
    <property type="term" value="F:zinc ion binding"/>
    <property type="evidence" value="ECO:0007669"/>
    <property type="project" value="UniProtKB-KW"/>
</dbReference>
<dbReference type="CDD" id="cd05819">
    <property type="entry name" value="NHL"/>
    <property type="match status" value="1"/>
</dbReference>
<dbReference type="PANTHER" id="PTHR24104">
    <property type="entry name" value="E3 UBIQUITIN-PROTEIN LIGASE NHLRC1-RELATED"/>
    <property type="match status" value="1"/>
</dbReference>
<dbReference type="EMBL" id="CAJNON010000165">
    <property type="protein sequence ID" value="CAF1057188.1"/>
    <property type="molecule type" value="Genomic_DNA"/>
</dbReference>
<proteinExistence type="predicted"/>
<reference evidence="3" key="1">
    <citation type="submission" date="2021-02" db="EMBL/GenBank/DDBJ databases">
        <authorList>
            <person name="Nowell W R."/>
        </authorList>
    </citation>
    <scope>NUCLEOTIDE SEQUENCE</scope>
</reference>
<dbReference type="InterPro" id="IPR011042">
    <property type="entry name" value="6-blade_b-propeller_TolB-like"/>
</dbReference>